<dbReference type="Pfam" id="PF05144">
    <property type="entry name" value="Phage_CRI"/>
    <property type="match status" value="1"/>
</dbReference>
<evidence type="ECO:0008006" key="5">
    <source>
        <dbReference type="Google" id="ProtNLM"/>
    </source>
</evidence>
<evidence type="ECO:0000313" key="4">
    <source>
        <dbReference type="Proteomes" id="UP000051802"/>
    </source>
</evidence>
<evidence type="ECO:0000259" key="1">
    <source>
        <dbReference type="Pfam" id="PF05144"/>
    </source>
</evidence>
<gene>
    <name evidence="3" type="ORF">ARC20_17735</name>
</gene>
<reference evidence="3 4" key="1">
    <citation type="submission" date="2015-10" db="EMBL/GenBank/DDBJ databases">
        <title>Genome sequencing and analysis of members of genus Stenotrophomonas.</title>
        <authorList>
            <person name="Patil P.P."/>
            <person name="Midha S."/>
            <person name="Patil P.B."/>
        </authorList>
    </citation>
    <scope>NUCLEOTIDE SEQUENCE [LARGE SCALE GENOMIC DNA]</scope>
    <source>
        <strain evidence="3 4">JCM 16536</strain>
    </source>
</reference>
<keyword evidence="4" id="KW-1185">Reference proteome</keyword>
<dbReference type="AlphaFoldDB" id="A0A0R0B032"/>
<proteinExistence type="predicted"/>
<evidence type="ECO:0000313" key="3">
    <source>
        <dbReference type="EMBL" id="KRG47207.1"/>
    </source>
</evidence>
<dbReference type="STRING" id="676599.ARC20_17735"/>
<evidence type="ECO:0000259" key="2">
    <source>
        <dbReference type="Pfam" id="PF05155"/>
    </source>
</evidence>
<dbReference type="EMBL" id="LLXU01000039">
    <property type="protein sequence ID" value="KRG47207.1"/>
    <property type="molecule type" value="Genomic_DNA"/>
</dbReference>
<organism evidence="3 4">
    <name type="scientific">Stenotrophomonas panacihumi</name>
    <dbReference type="NCBI Taxonomy" id="676599"/>
    <lineage>
        <taxon>Bacteria</taxon>
        <taxon>Pseudomonadati</taxon>
        <taxon>Pseudomonadota</taxon>
        <taxon>Gammaproteobacteria</taxon>
        <taxon>Lysobacterales</taxon>
        <taxon>Lysobacteraceae</taxon>
        <taxon>Stenotrophomonas</taxon>
    </lineage>
</organism>
<comment type="caution">
    <text evidence="3">The sequence shown here is derived from an EMBL/GenBank/DDBJ whole genome shotgun (WGS) entry which is preliminary data.</text>
</comment>
<dbReference type="Proteomes" id="UP000051802">
    <property type="component" value="Unassembled WGS sequence"/>
</dbReference>
<dbReference type="InterPro" id="IPR006516">
    <property type="entry name" value="G2P"/>
</dbReference>
<dbReference type="Pfam" id="PF05155">
    <property type="entry name" value="G2P_X_C"/>
    <property type="match status" value="1"/>
</dbReference>
<feature type="domain" description="Replication-associated protein G2P C-terminal" evidence="2">
    <location>
        <begin position="274"/>
        <end position="335"/>
    </location>
</feature>
<feature type="domain" description="Replication-associated protein G2P N-terminal" evidence="1">
    <location>
        <begin position="1"/>
        <end position="230"/>
    </location>
</feature>
<dbReference type="RefSeq" id="WP_057502499.1">
    <property type="nucleotide sequence ID" value="NZ_LLXU01000039.1"/>
</dbReference>
<dbReference type="InterPro" id="IPR022686">
    <property type="entry name" value="G2P_N"/>
</dbReference>
<dbReference type="OrthoDB" id="8479364at2"/>
<dbReference type="GO" id="GO:0006260">
    <property type="term" value="P:DNA replication"/>
    <property type="evidence" value="ECO:0007669"/>
    <property type="project" value="InterPro"/>
</dbReference>
<accession>A0A0R0B032</accession>
<sequence>MIDWLSIVVPCAHPAPIDAGKVLSVGASGDVEWMSSKRQTVTGSFSSGLTVRTVQRSVDPCTHLEISGNPVKFFQGHNLWGADDVPGLVMATMEHLVGVLSLAPTDLDRLAWSVGDVQITRVDVTQSFHLQSRGEVLAWLRAAEQTAHLSHRGRGQLVKGSTLYFGQHSRRWSLKLYSKGQEIHARGHGQDAILNLPHAVAWADRTLRAELTIRSMELKRMALDQVAAWKDVDGVPFDASVLLRDRLGSMTMTTARTLPEDVIASLTTGQHNAYLAWAAGNDLRETMSRPSFYRLRSKLLPHGVDIATLMPKEVSNVVPLYRVLEAVPVSVPDWAVGTPLYFEPRRVA</sequence>
<dbReference type="NCBIfam" id="TIGR01629">
    <property type="entry name" value="rep_II_X"/>
    <property type="match status" value="1"/>
</dbReference>
<protein>
    <recommendedName>
        <fullName evidence="5">Replication-associated protein G2P N-terminal domain-containing protein</fullName>
    </recommendedName>
</protein>
<dbReference type="InterPro" id="IPR022688">
    <property type="entry name" value="G2P_C"/>
</dbReference>
<name>A0A0R0B032_9GAMM</name>